<evidence type="ECO:0000256" key="3">
    <source>
        <dbReference type="ARBA" id="ARBA00005735"/>
    </source>
</evidence>
<keyword evidence="8 11" id="KW-1133">Transmembrane helix</keyword>
<evidence type="ECO:0000256" key="5">
    <source>
        <dbReference type="ARBA" id="ARBA00022679"/>
    </source>
</evidence>
<comment type="subcellular location">
    <subcellularLocation>
        <location evidence="1 11">Membrane</location>
        <topology evidence="1 11">Single-pass type II membrane protein</topology>
    </subcellularLocation>
</comment>
<dbReference type="InterPro" id="IPR029044">
    <property type="entry name" value="Nucleotide-diphossugar_trans"/>
</dbReference>
<evidence type="ECO:0000256" key="6">
    <source>
        <dbReference type="ARBA" id="ARBA00022692"/>
    </source>
</evidence>
<dbReference type="PANTHER" id="PTHR19300:SF48">
    <property type="entry name" value="BETA-1,4-N-ACETYLGALACTOSAMINYLTRANSFERASE"/>
    <property type="match status" value="1"/>
</dbReference>
<dbReference type="InterPro" id="IPR027995">
    <property type="entry name" value="Galactosyl_T_N"/>
</dbReference>
<accession>A0A979FXA8</accession>
<dbReference type="Pfam" id="PF02996">
    <property type="entry name" value="Prefoldin"/>
    <property type="match status" value="1"/>
</dbReference>
<dbReference type="InterPro" id="IPR003859">
    <property type="entry name" value="Galactosyl_T"/>
</dbReference>
<dbReference type="CDD" id="cd00899">
    <property type="entry name" value="b4GalT"/>
    <property type="match status" value="1"/>
</dbReference>
<dbReference type="Pfam" id="PF13733">
    <property type="entry name" value="Glyco_transf_7N"/>
    <property type="match status" value="1"/>
</dbReference>
<dbReference type="GO" id="GO:0006688">
    <property type="term" value="P:glycosphingolipid biosynthetic process"/>
    <property type="evidence" value="ECO:0007669"/>
    <property type="project" value="TreeGrafter"/>
</dbReference>
<dbReference type="Proteomes" id="UP000694843">
    <property type="component" value="Unplaced"/>
</dbReference>
<evidence type="ECO:0000256" key="10">
    <source>
        <dbReference type="ARBA" id="ARBA00023180"/>
    </source>
</evidence>
<evidence type="ECO:0000259" key="12">
    <source>
        <dbReference type="Pfam" id="PF02709"/>
    </source>
</evidence>
<keyword evidence="9 11" id="KW-0472">Membrane</keyword>
<dbReference type="GO" id="GO:0016020">
    <property type="term" value="C:membrane"/>
    <property type="evidence" value="ECO:0007669"/>
    <property type="project" value="UniProtKB-SubCell"/>
</dbReference>
<dbReference type="KEGG" id="hazt:108681737"/>
<feature type="domain" description="Galactosyltransferase N-terminal" evidence="13">
    <location>
        <begin position="254"/>
        <end position="370"/>
    </location>
</feature>
<dbReference type="GO" id="GO:0008378">
    <property type="term" value="F:galactosyltransferase activity"/>
    <property type="evidence" value="ECO:0007669"/>
    <property type="project" value="TreeGrafter"/>
</dbReference>
<feature type="domain" description="Galactosyltransferase C-terminal" evidence="12">
    <location>
        <begin position="374"/>
        <end position="450"/>
    </location>
</feature>
<dbReference type="Gene3D" id="3.90.550.10">
    <property type="entry name" value="Spore Coat Polysaccharide Biosynthesis Protein SpsA, Chain A"/>
    <property type="match status" value="1"/>
</dbReference>
<dbReference type="PANTHER" id="PTHR19300">
    <property type="entry name" value="BETA-1,4-GALACTOSYLTRANSFERASE"/>
    <property type="match status" value="1"/>
</dbReference>
<dbReference type="GeneID" id="108681737"/>
<dbReference type="CDD" id="cd23158">
    <property type="entry name" value="Prefoldin_UXT"/>
    <property type="match status" value="1"/>
</dbReference>
<dbReference type="SUPFAM" id="SSF46579">
    <property type="entry name" value="Prefoldin"/>
    <property type="match status" value="1"/>
</dbReference>
<dbReference type="GO" id="GO:0046872">
    <property type="term" value="F:metal ion binding"/>
    <property type="evidence" value="ECO:0007669"/>
    <property type="project" value="UniProtKB-UniRule"/>
</dbReference>
<sequence>MDGAKVGKYEHFLNDVLRVDLQKEVANRDSICEKIAIYSQLGQTIDCITKVDTTDGLLTQVNIGSNFYVQAHVPDPSRIYVDVGLGLYVELTLTEAKKVAEKKIEQKNKELEASSKRSVKIKAQIKFVVEALKELHTIQPSCFTILNVIMMEEIKVKTSSVILIIVISTVVSWLLPLLLGKYSDLTYPRIALEHQTHELITISDLYKDAKLKQPSAGGKEKKLPECPAQPSGLQGLQFLPPDIERLQVEDDELWAEKLSRAWHIKRGGLWQPSHCKPRYAVSVIVCVRDRQAQLEAFLRHMHPFLSRQLLHYRIVVVEQNNSLAFNRAKLFNIGYKEAIKAGRDGAEALCLVFHDVDLLPLNDFNTYTCTWSPRHMSVAVDSLRYELPYRSLCGGAMAITAQQFKRVNGFSNAFEGWGAEDDDFCNRLHDQGLSVVRFSPEVSTYTMLPHAPATAAPQRFTTLSSRDPSGRDDGLSSLTYTIVATDHHPLMLHVTVTW</sequence>
<comment type="pathway">
    <text evidence="2 11">Protein modification; protein glycosylation.</text>
</comment>
<dbReference type="Pfam" id="PF02709">
    <property type="entry name" value="Glyco_transf_7C"/>
    <property type="match status" value="1"/>
</dbReference>
<dbReference type="PRINTS" id="PR02050">
    <property type="entry name" value="B14GALTRFASE"/>
</dbReference>
<keyword evidence="11" id="KW-0479">Metal-binding</keyword>
<dbReference type="InterPro" id="IPR009053">
    <property type="entry name" value="Prefoldin"/>
</dbReference>
<gene>
    <name evidence="15" type="primary">LOC108681737</name>
</gene>
<keyword evidence="14" id="KW-1185">Reference proteome</keyword>
<keyword evidence="5 11" id="KW-0808">Transferase</keyword>
<evidence type="ECO:0000259" key="13">
    <source>
        <dbReference type="Pfam" id="PF13733"/>
    </source>
</evidence>
<evidence type="ECO:0000256" key="1">
    <source>
        <dbReference type="ARBA" id="ARBA00004606"/>
    </source>
</evidence>
<dbReference type="InterPro" id="IPR004127">
    <property type="entry name" value="Prefoldin_subunit_alpha"/>
</dbReference>
<evidence type="ECO:0000313" key="14">
    <source>
        <dbReference type="Proteomes" id="UP000694843"/>
    </source>
</evidence>
<dbReference type="InterPro" id="IPR027791">
    <property type="entry name" value="Galactosyl_T_C"/>
</dbReference>
<keyword evidence="7 11" id="KW-0735">Signal-anchor</keyword>
<evidence type="ECO:0000256" key="11">
    <source>
        <dbReference type="RuleBase" id="RU368121"/>
    </source>
</evidence>
<keyword evidence="11" id="KW-0464">Manganese</keyword>
<evidence type="ECO:0000256" key="9">
    <source>
        <dbReference type="ARBA" id="ARBA00023136"/>
    </source>
</evidence>
<dbReference type="RefSeq" id="XP_047740805.1">
    <property type="nucleotide sequence ID" value="XM_047884849.1"/>
</dbReference>
<evidence type="ECO:0000313" key="15">
    <source>
        <dbReference type="RefSeq" id="XP_047740805.1"/>
    </source>
</evidence>
<dbReference type="GO" id="GO:0005975">
    <property type="term" value="P:carbohydrate metabolic process"/>
    <property type="evidence" value="ECO:0007669"/>
    <property type="project" value="InterPro"/>
</dbReference>
<proteinExistence type="inferred from homology"/>
<evidence type="ECO:0000256" key="2">
    <source>
        <dbReference type="ARBA" id="ARBA00004922"/>
    </source>
</evidence>
<dbReference type="EC" id="2.4.1.-" evidence="11"/>
<evidence type="ECO:0000256" key="8">
    <source>
        <dbReference type="ARBA" id="ARBA00022989"/>
    </source>
</evidence>
<comment type="cofactor">
    <cofactor evidence="11">
        <name>Mn(2+)</name>
        <dbReference type="ChEBI" id="CHEBI:29035"/>
    </cofactor>
</comment>
<keyword evidence="10 11" id="KW-0325">Glycoprotein</keyword>
<feature type="transmembrane region" description="Helical" evidence="11">
    <location>
        <begin position="160"/>
        <end position="179"/>
    </location>
</feature>
<evidence type="ECO:0000256" key="4">
    <source>
        <dbReference type="ARBA" id="ARBA00022676"/>
    </source>
</evidence>
<keyword evidence="4 11" id="KW-0328">Glycosyltransferase</keyword>
<comment type="function">
    <text evidence="11">Catalyzes the transfer of galactose onto proteins or lipids.</text>
</comment>
<organism evidence="14 15">
    <name type="scientific">Hyalella azteca</name>
    <name type="common">Amphipod</name>
    <dbReference type="NCBI Taxonomy" id="294128"/>
    <lineage>
        <taxon>Eukaryota</taxon>
        <taxon>Metazoa</taxon>
        <taxon>Ecdysozoa</taxon>
        <taxon>Arthropoda</taxon>
        <taxon>Crustacea</taxon>
        <taxon>Multicrustacea</taxon>
        <taxon>Malacostraca</taxon>
        <taxon>Eumalacostraca</taxon>
        <taxon>Peracarida</taxon>
        <taxon>Amphipoda</taxon>
        <taxon>Senticaudata</taxon>
        <taxon>Talitrida</taxon>
        <taxon>Talitroidea</taxon>
        <taxon>Hyalellidae</taxon>
        <taxon>Hyalella</taxon>
    </lineage>
</organism>
<name>A0A979FXA8_HYAAZ</name>
<dbReference type="Gene3D" id="1.10.287.370">
    <property type="match status" value="1"/>
</dbReference>
<protein>
    <recommendedName>
        <fullName evidence="11">Beta-1,4-N-acetylgalactosaminyltransferase</fullName>
        <ecNumber evidence="11">2.4.1.-</ecNumber>
    </recommendedName>
    <alternativeName>
        <fullName evidence="11">Beta-4-GalNAcT</fullName>
    </alternativeName>
</protein>
<dbReference type="AlphaFoldDB" id="A0A979FXA8"/>
<dbReference type="OrthoDB" id="10038994at2759"/>
<dbReference type="GO" id="GO:0033842">
    <property type="term" value="F:N-acetyl-beta-glucosaminyl-derivative 4-beta-N-acetylgalactosaminyltransferase activity"/>
    <property type="evidence" value="ECO:0007669"/>
    <property type="project" value="TreeGrafter"/>
</dbReference>
<dbReference type="SUPFAM" id="SSF53448">
    <property type="entry name" value="Nucleotide-diphospho-sugar transferases"/>
    <property type="match status" value="1"/>
</dbReference>
<comment type="similarity">
    <text evidence="3 11">Belongs to the glycosyltransferase 7 family.</text>
</comment>
<keyword evidence="6 11" id="KW-0812">Transmembrane</keyword>
<evidence type="ECO:0000256" key="7">
    <source>
        <dbReference type="ARBA" id="ARBA00022968"/>
    </source>
</evidence>
<dbReference type="GO" id="GO:0005794">
    <property type="term" value="C:Golgi apparatus"/>
    <property type="evidence" value="ECO:0007669"/>
    <property type="project" value="TreeGrafter"/>
</dbReference>
<reference evidence="15" key="1">
    <citation type="submission" date="2025-08" db="UniProtKB">
        <authorList>
            <consortium name="RefSeq"/>
        </authorList>
    </citation>
    <scope>IDENTIFICATION</scope>
    <source>
        <tissue evidence="15">Whole organism</tissue>
    </source>
</reference>